<protein>
    <submittedName>
        <fullName evidence="1">Uncharacterized protein</fullName>
    </submittedName>
</protein>
<comment type="caution">
    <text evidence="1">The sequence shown here is derived from an EMBL/GenBank/DDBJ whole genome shotgun (WGS) entry which is preliminary data.</text>
</comment>
<name>X1VVW9_9ZZZZ</name>
<evidence type="ECO:0000313" key="1">
    <source>
        <dbReference type="EMBL" id="GAJ14955.1"/>
    </source>
</evidence>
<proteinExistence type="predicted"/>
<sequence>MMVAKALPLDLGKDLPKETREGLNVFMQAIIGGMSRMMQSVSDLATLGHFCAAC</sequence>
<reference evidence="1" key="1">
    <citation type="journal article" date="2014" name="Front. Microbiol.">
        <title>High frequency of phylogenetically diverse reductive dehalogenase-homologous genes in deep subseafloor sedimentary metagenomes.</title>
        <authorList>
            <person name="Kawai M."/>
            <person name="Futagami T."/>
            <person name="Toyoda A."/>
            <person name="Takaki Y."/>
            <person name="Nishi S."/>
            <person name="Hori S."/>
            <person name="Arai W."/>
            <person name="Tsubouchi T."/>
            <person name="Morono Y."/>
            <person name="Uchiyama I."/>
            <person name="Ito T."/>
            <person name="Fujiyama A."/>
            <person name="Inagaki F."/>
            <person name="Takami H."/>
        </authorList>
    </citation>
    <scope>NUCLEOTIDE SEQUENCE</scope>
    <source>
        <strain evidence="1">Expedition CK06-06</strain>
    </source>
</reference>
<accession>X1VVW9</accession>
<dbReference type="AlphaFoldDB" id="X1VVW9"/>
<feature type="non-terminal residue" evidence="1">
    <location>
        <position position="54"/>
    </location>
</feature>
<organism evidence="1">
    <name type="scientific">marine sediment metagenome</name>
    <dbReference type="NCBI Taxonomy" id="412755"/>
    <lineage>
        <taxon>unclassified sequences</taxon>
        <taxon>metagenomes</taxon>
        <taxon>ecological metagenomes</taxon>
    </lineage>
</organism>
<gene>
    <name evidence="1" type="ORF">S12H4_46222</name>
</gene>
<dbReference type="EMBL" id="BARW01028659">
    <property type="protein sequence ID" value="GAJ14955.1"/>
    <property type="molecule type" value="Genomic_DNA"/>
</dbReference>